<evidence type="ECO:0000256" key="20">
    <source>
        <dbReference type="ARBA" id="ARBA00047651"/>
    </source>
</evidence>
<evidence type="ECO:0000313" key="25">
    <source>
        <dbReference type="Proteomes" id="UP000289738"/>
    </source>
</evidence>
<dbReference type="Gene3D" id="1.10.20.10">
    <property type="entry name" value="Histone, subunit A"/>
    <property type="match status" value="1"/>
</dbReference>
<evidence type="ECO:0000256" key="8">
    <source>
        <dbReference type="ARBA" id="ARBA00022499"/>
    </source>
</evidence>
<comment type="function">
    <text evidence="1">Core component of nucleosome. Nucleosomes wrap and compact DNA into chromatin, limiting DNA accessibility to the cellular machineries which require DNA as a template. Histones thereby play a central role in transcription regulation, DNA repair, DNA replication and chromosomal stability. DNA accessibility is regulated via a complex set of post-translational modifications of histones, also called histone code, and nucleosome remodeling.</text>
</comment>
<keyword evidence="11" id="KW-0007">Acetylation</keyword>
<evidence type="ECO:0000256" key="18">
    <source>
        <dbReference type="ARBA" id="ARBA00023269"/>
    </source>
</evidence>
<protein>
    <recommendedName>
        <fullName evidence="21">Histone H2B</fullName>
    </recommendedName>
</protein>
<keyword evidence="9" id="KW-0021">Allosteric enzyme</keyword>
<evidence type="ECO:0000256" key="19">
    <source>
        <dbReference type="ARBA" id="ARBA00025628"/>
    </source>
</evidence>
<dbReference type="GO" id="GO:0015995">
    <property type="term" value="P:chlorophyll biosynthetic process"/>
    <property type="evidence" value="ECO:0007669"/>
    <property type="project" value="UniProtKB-KW"/>
</dbReference>
<evidence type="ECO:0000256" key="17">
    <source>
        <dbReference type="ARBA" id="ARBA00023244"/>
    </source>
</evidence>
<dbReference type="GO" id="GO:0004655">
    <property type="term" value="F:porphobilinogen synthase activity"/>
    <property type="evidence" value="ECO:0007669"/>
    <property type="project" value="UniProtKB-EC"/>
</dbReference>
<dbReference type="InterPro" id="IPR013785">
    <property type="entry name" value="Aldolase_TIM"/>
</dbReference>
<dbReference type="InterPro" id="IPR000558">
    <property type="entry name" value="Histone_H2B"/>
</dbReference>
<keyword evidence="25" id="KW-1185">Reference proteome</keyword>
<dbReference type="PRINTS" id="PR00621">
    <property type="entry name" value="HISTONEH2B"/>
</dbReference>
<keyword evidence="13" id="KW-0350">Heme biosynthesis</keyword>
<comment type="pathway">
    <text evidence="4">Porphyrin-containing compound metabolism; protoporphyrin-IX biosynthesis; coproporphyrinogen-III from 5-aminolevulinate: step 1/4.</text>
</comment>
<evidence type="ECO:0000256" key="16">
    <source>
        <dbReference type="ARBA" id="ARBA00023242"/>
    </source>
</evidence>
<dbReference type="GO" id="GO:0046872">
    <property type="term" value="F:metal ion binding"/>
    <property type="evidence" value="ECO:0007669"/>
    <property type="project" value="InterPro"/>
</dbReference>
<evidence type="ECO:0000256" key="7">
    <source>
        <dbReference type="ARBA" id="ARBA00022454"/>
    </source>
</evidence>
<dbReference type="GO" id="GO:0030527">
    <property type="term" value="F:structural constituent of chromatin"/>
    <property type="evidence" value="ECO:0007669"/>
    <property type="project" value="InterPro"/>
</dbReference>
<evidence type="ECO:0000259" key="23">
    <source>
        <dbReference type="Pfam" id="PF00125"/>
    </source>
</evidence>
<keyword evidence="7 21" id="KW-0158">Chromosome</keyword>
<keyword evidence="15" id="KW-0456">Lyase</keyword>
<evidence type="ECO:0000256" key="14">
    <source>
        <dbReference type="ARBA" id="ARBA00023171"/>
    </source>
</evidence>
<sequence length="344" mass="38106">MAPPTKAEKKPAEKKPASEKSPSATIAVEKKPKVEKKITKEGGSDKKKKRVKKSVETYKIYIFKVLKQVHPDIGISSKAMGIMNSFINDIFEKLAQEASRLARYNKKPTITSREIQTAVRLVLPGELAKHAVSEGTKAIEYYNLRTFLYNIVEQVADVTRKHRWISANNEVTYFGSSFEGLLRPLHLFAVRASDSHNGNHVGPLHKLGLSDAKCEAAVVVGNVPEAPPVPPKPASPVGTPVVPSLPLNRHPRRNRRMPALREAFQETTISPVNFVYPLFIHEGEEDTSIGAMPGCYRLGWRHELVQESPTGNEAYNDNGLVPRIHVMARDGKLASSPERAKLSA</sequence>
<name>A0A445ESG0_ARAHY</name>
<comment type="similarity">
    <text evidence="5 21">Belongs to the histone H2B family.</text>
</comment>
<dbReference type="InterPro" id="IPR001731">
    <property type="entry name" value="ALAD"/>
</dbReference>
<dbReference type="GO" id="GO:0000786">
    <property type="term" value="C:nucleosome"/>
    <property type="evidence" value="ECO:0007669"/>
    <property type="project" value="UniProtKB-KW"/>
</dbReference>
<accession>A0A445ESG0</accession>
<keyword evidence="8" id="KW-1017">Isopeptide bond</keyword>
<feature type="compositionally biased region" description="Basic and acidic residues" evidence="22">
    <location>
        <begin position="1"/>
        <end position="18"/>
    </location>
</feature>
<feature type="domain" description="Core Histone H2A/H2B/H3" evidence="23">
    <location>
        <begin position="45"/>
        <end position="121"/>
    </location>
</feature>
<dbReference type="PROSITE" id="PS00357">
    <property type="entry name" value="HISTONE_H2B"/>
    <property type="match status" value="1"/>
</dbReference>
<feature type="region of interest" description="Disordered" evidence="22">
    <location>
        <begin position="227"/>
        <end position="251"/>
    </location>
</feature>
<keyword evidence="16 21" id="KW-0539">Nucleus</keyword>
<evidence type="ECO:0000256" key="3">
    <source>
        <dbReference type="ARBA" id="ARBA00004286"/>
    </source>
</evidence>
<dbReference type="UniPathway" id="UPA00251">
    <property type="reaction ID" value="UER00318"/>
</dbReference>
<dbReference type="CDD" id="cd22910">
    <property type="entry name" value="HFD_H2B"/>
    <property type="match status" value="1"/>
</dbReference>
<dbReference type="Pfam" id="PF00490">
    <property type="entry name" value="ALAD"/>
    <property type="match status" value="1"/>
</dbReference>
<evidence type="ECO:0000256" key="12">
    <source>
        <dbReference type="ARBA" id="ARBA00023125"/>
    </source>
</evidence>
<dbReference type="Proteomes" id="UP000289738">
    <property type="component" value="Chromosome A01"/>
</dbReference>
<dbReference type="SMART" id="SM00427">
    <property type="entry name" value="H2B"/>
    <property type="match status" value="1"/>
</dbReference>
<dbReference type="STRING" id="3818.A0A445ESG0"/>
<dbReference type="FunFam" id="1.10.20.10:FF:000014">
    <property type="entry name" value="Histone H2B"/>
    <property type="match status" value="1"/>
</dbReference>
<evidence type="ECO:0000256" key="22">
    <source>
        <dbReference type="SAM" id="MobiDB-lite"/>
    </source>
</evidence>
<dbReference type="GO" id="GO:0003677">
    <property type="term" value="F:DNA binding"/>
    <property type="evidence" value="ECO:0007669"/>
    <property type="project" value="UniProtKB-KW"/>
</dbReference>
<comment type="caution">
    <text evidence="24">The sequence shown here is derived from an EMBL/GenBank/DDBJ whole genome shotgun (WGS) entry which is preliminary data.</text>
</comment>
<feature type="region of interest" description="Disordered" evidence="22">
    <location>
        <begin position="1"/>
        <end position="49"/>
    </location>
</feature>
<evidence type="ECO:0000313" key="24">
    <source>
        <dbReference type="EMBL" id="RYR78425.1"/>
    </source>
</evidence>
<dbReference type="AlphaFoldDB" id="A0A445ESG0"/>
<dbReference type="PANTHER" id="PTHR23428">
    <property type="entry name" value="HISTONE H2B"/>
    <property type="match status" value="1"/>
</dbReference>
<dbReference type="EMBL" id="SDMP01000001">
    <property type="protein sequence ID" value="RYR78425.1"/>
    <property type="molecule type" value="Genomic_DNA"/>
</dbReference>
<proteinExistence type="inferred from homology"/>
<dbReference type="GO" id="GO:0006782">
    <property type="term" value="P:protoporphyrinogen IX biosynthetic process"/>
    <property type="evidence" value="ECO:0007669"/>
    <property type="project" value="UniProtKB-UniPathway"/>
</dbReference>
<comment type="subcellular location">
    <subcellularLocation>
        <location evidence="3">Chromosome</location>
    </subcellularLocation>
    <subcellularLocation>
        <location evidence="2 21">Nucleus</location>
    </subcellularLocation>
</comment>
<evidence type="ECO:0000256" key="4">
    <source>
        <dbReference type="ARBA" id="ARBA00004694"/>
    </source>
</evidence>
<dbReference type="InterPro" id="IPR055333">
    <property type="entry name" value="HISTONE_H2B_site"/>
</dbReference>
<evidence type="ECO:0000256" key="11">
    <source>
        <dbReference type="ARBA" id="ARBA00022990"/>
    </source>
</evidence>
<evidence type="ECO:0000256" key="13">
    <source>
        <dbReference type="ARBA" id="ARBA00023133"/>
    </source>
</evidence>
<organism evidence="24 25">
    <name type="scientific">Arachis hypogaea</name>
    <name type="common">Peanut</name>
    <dbReference type="NCBI Taxonomy" id="3818"/>
    <lineage>
        <taxon>Eukaryota</taxon>
        <taxon>Viridiplantae</taxon>
        <taxon>Streptophyta</taxon>
        <taxon>Embryophyta</taxon>
        <taxon>Tracheophyta</taxon>
        <taxon>Spermatophyta</taxon>
        <taxon>Magnoliopsida</taxon>
        <taxon>eudicotyledons</taxon>
        <taxon>Gunneridae</taxon>
        <taxon>Pentapetalae</taxon>
        <taxon>rosids</taxon>
        <taxon>fabids</taxon>
        <taxon>Fabales</taxon>
        <taxon>Fabaceae</taxon>
        <taxon>Papilionoideae</taxon>
        <taxon>50 kb inversion clade</taxon>
        <taxon>dalbergioids sensu lato</taxon>
        <taxon>Dalbergieae</taxon>
        <taxon>Pterocarpus clade</taxon>
        <taxon>Arachis</taxon>
    </lineage>
</organism>
<comment type="similarity">
    <text evidence="6">Belongs to the ALAD family.</text>
</comment>
<evidence type="ECO:0000256" key="21">
    <source>
        <dbReference type="RuleBase" id="RU000451"/>
    </source>
</evidence>
<dbReference type="SMART" id="SM01004">
    <property type="entry name" value="ALAD"/>
    <property type="match status" value="1"/>
</dbReference>
<evidence type="ECO:0000256" key="6">
    <source>
        <dbReference type="ARBA" id="ARBA00008055"/>
    </source>
</evidence>
<evidence type="ECO:0000256" key="2">
    <source>
        <dbReference type="ARBA" id="ARBA00004123"/>
    </source>
</evidence>
<evidence type="ECO:0000256" key="15">
    <source>
        <dbReference type="ARBA" id="ARBA00023239"/>
    </source>
</evidence>
<feature type="compositionally biased region" description="Low complexity" evidence="22">
    <location>
        <begin position="235"/>
        <end position="248"/>
    </location>
</feature>
<keyword evidence="17" id="KW-0627">Porphyrin biosynthesis</keyword>
<evidence type="ECO:0000256" key="1">
    <source>
        <dbReference type="ARBA" id="ARBA00002001"/>
    </source>
</evidence>
<evidence type="ECO:0000256" key="10">
    <source>
        <dbReference type="ARBA" id="ARBA00022843"/>
    </source>
</evidence>
<dbReference type="GO" id="GO:0005634">
    <property type="term" value="C:nucleus"/>
    <property type="evidence" value="ECO:0007669"/>
    <property type="project" value="UniProtKB-SubCell"/>
</dbReference>
<evidence type="ECO:0000256" key="5">
    <source>
        <dbReference type="ARBA" id="ARBA00006846"/>
    </source>
</evidence>
<keyword evidence="10" id="KW-0832">Ubl conjugation</keyword>
<comment type="subunit">
    <text evidence="21">The nucleosome is a histone octamer containing two molecules each of H2A, H2B, H3 and H4 assembled in one H3-H4 heterotetramer and two H2A-H2B heterodimers. The octamer wraps approximately 147 bp of DNA.</text>
</comment>
<keyword evidence="12 21" id="KW-0238">DNA-binding</keyword>
<dbReference type="GO" id="GO:0046982">
    <property type="term" value="F:protein heterodimerization activity"/>
    <property type="evidence" value="ECO:0007669"/>
    <property type="project" value="InterPro"/>
</dbReference>
<gene>
    <name evidence="24" type="ORF">Ahy_A01g003225</name>
</gene>
<keyword evidence="18 21" id="KW-0544">Nucleosome core</keyword>
<dbReference type="SUPFAM" id="SSF47113">
    <property type="entry name" value="Histone-fold"/>
    <property type="match status" value="1"/>
</dbReference>
<dbReference type="SUPFAM" id="SSF51569">
    <property type="entry name" value="Aldolase"/>
    <property type="match status" value="1"/>
</dbReference>
<feature type="compositionally biased region" description="Basic and acidic residues" evidence="22">
    <location>
        <begin position="28"/>
        <end position="45"/>
    </location>
</feature>
<keyword evidence="14" id="KW-0149">Chlorophyll biosynthesis</keyword>
<comment type="catalytic activity">
    <reaction evidence="20">
        <text>2 5-aminolevulinate = porphobilinogen + 2 H2O + H(+)</text>
        <dbReference type="Rhea" id="RHEA:24064"/>
        <dbReference type="ChEBI" id="CHEBI:15377"/>
        <dbReference type="ChEBI" id="CHEBI:15378"/>
        <dbReference type="ChEBI" id="CHEBI:58126"/>
        <dbReference type="ChEBI" id="CHEBI:356416"/>
        <dbReference type="EC" id="4.2.1.24"/>
    </reaction>
</comment>
<dbReference type="InterPro" id="IPR009072">
    <property type="entry name" value="Histone-fold"/>
</dbReference>
<comment type="function">
    <text evidence="19">Catalyzes an early step in the biosynthesis of tetrapyrroles. Binds two molecules of 5-aminolevulinate per subunit, each at a distinct site, and catalyzes their condensation to form porphobilinogen.</text>
</comment>
<reference evidence="24 25" key="1">
    <citation type="submission" date="2019-01" db="EMBL/GenBank/DDBJ databases">
        <title>Sequencing of cultivated peanut Arachis hypogaea provides insights into genome evolution and oil improvement.</title>
        <authorList>
            <person name="Chen X."/>
        </authorList>
    </citation>
    <scope>NUCLEOTIDE SEQUENCE [LARGE SCALE GENOMIC DNA]</scope>
    <source>
        <strain evidence="25">cv. Fuhuasheng</strain>
        <tissue evidence="24">Leaves</tissue>
    </source>
</reference>
<dbReference type="InterPro" id="IPR007125">
    <property type="entry name" value="H2A/H2B/H3"/>
</dbReference>
<dbReference type="Gene3D" id="3.20.20.70">
    <property type="entry name" value="Aldolase class I"/>
    <property type="match status" value="1"/>
</dbReference>
<evidence type="ECO:0000256" key="9">
    <source>
        <dbReference type="ARBA" id="ARBA00022533"/>
    </source>
</evidence>
<dbReference type="Pfam" id="PF00125">
    <property type="entry name" value="Histone"/>
    <property type="match status" value="1"/>
</dbReference>